<keyword evidence="3 6" id="KW-1133">Transmembrane helix</keyword>
<feature type="transmembrane region" description="Helical" evidence="6">
    <location>
        <begin position="125"/>
        <end position="147"/>
    </location>
</feature>
<keyword evidence="5" id="KW-0297">G-protein coupled receptor</keyword>
<feature type="domain" description="G-protein coupled receptors family 1 profile" evidence="7">
    <location>
        <begin position="22"/>
        <end position="292"/>
    </location>
</feature>
<keyword evidence="4 6" id="KW-0472">Membrane</keyword>
<evidence type="ECO:0000256" key="2">
    <source>
        <dbReference type="ARBA" id="ARBA00022692"/>
    </source>
</evidence>
<comment type="subcellular location">
    <subcellularLocation>
        <location evidence="1">Membrane</location>
    </subcellularLocation>
</comment>
<name>A0A8B7Y6U4_ACAPL</name>
<dbReference type="OMA" id="GFNLVWV"/>
<feature type="transmembrane region" description="Helical" evidence="6">
    <location>
        <begin position="240"/>
        <end position="265"/>
    </location>
</feature>
<keyword evidence="5" id="KW-0807">Transducer</keyword>
<dbReference type="PRINTS" id="PR00237">
    <property type="entry name" value="GPCRRHODOPSN"/>
</dbReference>
<dbReference type="RefSeq" id="XP_022087506.1">
    <property type="nucleotide sequence ID" value="XM_022231814.1"/>
</dbReference>
<dbReference type="InterPro" id="IPR017452">
    <property type="entry name" value="GPCR_Rhodpsn_7TM"/>
</dbReference>
<dbReference type="CDD" id="cd00637">
    <property type="entry name" value="7tm_classA_rhodopsin-like"/>
    <property type="match status" value="1"/>
</dbReference>
<protein>
    <submittedName>
        <fullName evidence="9">Octopamine receptor 1-like</fullName>
    </submittedName>
</protein>
<dbReference type="GO" id="GO:0016020">
    <property type="term" value="C:membrane"/>
    <property type="evidence" value="ECO:0007669"/>
    <property type="project" value="UniProtKB-SubCell"/>
</dbReference>
<keyword evidence="5" id="KW-0675">Receptor</keyword>
<dbReference type="PROSITE" id="PS50262">
    <property type="entry name" value="G_PROTEIN_RECEP_F1_2"/>
    <property type="match status" value="1"/>
</dbReference>
<evidence type="ECO:0000259" key="7">
    <source>
        <dbReference type="PROSITE" id="PS50262"/>
    </source>
</evidence>
<organism evidence="8 9">
    <name type="scientific">Acanthaster planci</name>
    <name type="common">Crown-of-thorns starfish</name>
    <dbReference type="NCBI Taxonomy" id="133434"/>
    <lineage>
        <taxon>Eukaryota</taxon>
        <taxon>Metazoa</taxon>
        <taxon>Echinodermata</taxon>
        <taxon>Eleutherozoa</taxon>
        <taxon>Asterozoa</taxon>
        <taxon>Asteroidea</taxon>
        <taxon>Valvatacea</taxon>
        <taxon>Valvatida</taxon>
        <taxon>Acanthasteridae</taxon>
        <taxon>Acanthaster</taxon>
    </lineage>
</organism>
<dbReference type="PANTHER" id="PTHR45698">
    <property type="entry name" value="TRACE AMINE-ASSOCIATED RECEPTOR 19N-RELATED"/>
    <property type="match status" value="1"/>
</dbReference>
<evidence type="ECO:0000256" key="4">
    <source>
        <dbReference type="ARBA" id="ARBA00023136"/>
    </source>
</evidence>
<dbReference type="SUPFAM" id="SSF81321">
    <property type="entry name" value="Family A G protein-coupled receptor-like"/>
    <property type="match status" value="1"/>
</dbReference>
<evidence type="ECO:0000313" key="9">
    <source>
        <dbReference type="RefSeq" id="XP_022087506.1"/>
    </source>
</evidence>
<dbReference type="PROSITE" id="PS00237">
    <property type="entry name" value="G_PROTEIN_RECEP_F1_1"/>
    <property type="match status" value="1"/>
</dbReference>
<evidence type="ECO:0000256" key="6">
    <source>
        <dbReference type="SAM" id="Phobius"/>
    </source>
</evidence>
<evidence type="ECO:0000256" key="3">
    <source>
        <dbReference type="ARBA" id="ARBA00022989"/>
    </source>
</evidence>
<dbReference type="OrthoDB" id="9046662at2759"/>
<dbReference type="Gene3D" id="1.20.1070.10">
    <property type="entry name" value="Rhodopsin 7-helix transmembrane proteins"/>
    <property type="match status" value="1"/>
</dbReference>
<dbReference type="GO" id="GO:0004930">
    <property type="term" value="F:G protein-coupled receptor activity"/>
    <property type="evidence" value="ECO:0007669"/>
    <property type="project" value="UniProtKB-KW"/>
</dbReference>
<dbReference type="GeneID" id="110977575"/>
<accession>A0A8B7Y6U4</accession>
<dbReference type="PANTHER" id="PTHR45698:SF1">
    <property type="entry name" value="TRACE AMINE-ASSOCIATED RECEPTOR 13C-LIKE"/>
    <property type="match status" value="1"/>
</dbReference>
<evidence type="ECO:0000256" key="1">
    <source>
        <dbReference type="ARBA" id="ARBA00004370"/>
    </source>
</evidence>
<evidence type="ECO:0000256" key="5">
    <source>
        <dbReference type="RuleBase" id="RU000688"/>
    </source>
</evidence>
<feature type="transmembrane region" description="Helical" evidence="6">
    <location>
        <begin position="271"/>
        <end position="294"/>
    </location>
</feature>
<dbReference type="Pfam" id="PF00001">
    <property type="entry name" value="7tm_1"/>
    <property type="match status" value="1"/>
</dbReference>
<keyword evidence="2 5" id="KW-0812">Transmembrane</keyword>
<dbReference type="AlphaFoldDB" id="A0A8B7Y6U4"/>
<feature type="transmembrane region" description="Helical" evidence="6">
    <location>
        <begin position="43"/>
        <end position="61"/>
    </location>
</feature>
<dbReference type="KEGG" id="aplc:110977575"/>
<keyword evidence="8" id="KW-1185">Reference proteome</keyword>
<gene>
    <name evidence="9" type="primary">LOC110977575</name>
</gene>
<dbReference type="SMART" id="SM01381">
    <property type="entry name" value="7TM_GPCR_Srsx"/>
    <property type="match status" value="1"/>
</dbReference>
<comment type="similarity">
    <text evidence="5">Belongs to the G-protein coupled receptor 1 family.</text>
</comment>
<feature type="transmembrane region" description="Helical" evidence="6">
    <location>
        <begin position="167"/>
        <end position="192"/>
    </location>
</feature>
<reference evidence="9" key="1">
    <citation type="submission" date="2025-08" db="UniProtKB">
        <authorList>
            <consortium name="RefSeq"/>
        </authorList>
    </citation>
    <scope>IDENTIFICATION</scope>
</reference>
<feature type="transmembrane region" description="Helical" evidence="6">
    <location>
        <begin position="6"/>
        <end position="31"/>
    </location>
</feature>
<dbReference type="Proteomes" id="UP000694845">
    <property type="component" value="Unplaced"/>
</dbReference>
<evidence type="ECO:0000313" key="8">
    <source>
        <dbReference type="Proteomes" id="UP000694845"/>
    </source>
</evidence>
<sequence>MSEEVIYLRVIQSLVGLIGILGNCLVCVVIWRVPVMHTLTNAFIFNQAVVDFVASLLLLLVSNIDLPNRMPPGLAGLLLCYLWVTRFFLWSSFATSTTNLMALTVERYVAIVFPFKHQAYFGQRLAAVLIAACWGYGFASSGFNLVWVNYSESNGTCQSYTLPEPPVISAFMLLQMNFLLPVTVMCVAYTHIAVTLKRSARRVAAVAPSASASSQRGSTVDVNTIDGSLTRARRNTFKTLVVVFVVYVICWAPNTAIFSLFLLGVPIDLNGALYIVSLALVVCNSCANPIVYGLKYRQFRKGLKKLFGRSDGRPDEADISTISARVSQR</sequence>
<feature type="transmembrane region" description="Helical" evidence="6">
    <location>
        <begin position="73"/>
        <end position="93"/>
    </location>
</feature>
<proteinExistence type="inferred from homology"/>
<dbReference type="InterPro" id="IPR000276">
    <property type="entry name" value="GPCR_Rhodpsn"/>
</dbReference>